<dbReference type="Proteomes" id="UP000830375">
    <property type="component" value="Unassembled WGS sequence"/>
</dbReference>
<feature type="region of interest" description="Disordered" evidence="2">
    <location>
        <begin position="922"/>
        <end position="993"/>
    </location>
</feature>
<feature type="coiled-coil region" evidence="1">
    <location>
        <begin position="378"/>
        <end position="412"/>
    </location>
</feature>
<feature type="coiled-coil region" evidence="1">
    <location>
        <begin position="552"/>
        <end position="579"/>
    </location>
</feature>
<evidence type="ECO:0000256" key="2">
    <source>
        <dbReference type="SAM" id="MobiDB-lite"/>
    </source>
</evidence>
<evidence type="ECO:0000313" key="4">
    <source>
        <dbReference type="Proteomes" id="UP000830375"/>
    </source>
</evidence>
<reference evidence="3 4" key="1">
    <citation type="submission" date="2022-01" db="EMBL/GenBank/DDBJ databases">
        <title>A high-quality chromosome-level genome assembly of rohu carp, Labeo rohita.</title>
        <authorList>
            <person name="Arick M.A. II"/>
            <person name="Hsu C.-Y."/>
            <person name="Magbanua Z."/>
            <person name="Pechanova O."/>
            <person name="Grover C."/>
            <person name="Miller E."/>
            <person name="Thrash A."/>
            <person name="Ezzel L."/>
            <person name="Alam S."/>
            <person name="Benzie J."/>
            <person name="Hamilton M."/>
            <person name="Karsi A."/>
            <person name="Lawrence M.L."/>
            <person name="Peterson D.G."/>
        </authorList>
    </citation>
    <scope>NUCLEOTIDE SEQUENCE [LARGE SCALE GENOMIC DNA]</scope>
    <source>
        <strain evidence="4">BAU-BD-2019</strain>
        <tissue evidence="3">Blood</tissue>
    </source>
</reference>
<feature type="compositionally biased region" description="Basic residues" evidence="2">
    <location>
        <begin position="967"/>
        <end position="978"/>
    </location>
</feature>
<feature type="coiled-coil region" evidence="1">
    <location>
        <begin position="211"/>
        <end position="288"/>
    </location>
</feature>
<feature type="coiled-coil region" evidence="1">
    <location>
        <begin position="624"/>
        <end position="697"/>
    </location>
</feature>
<dbReference type="InterPro" id="IPR042481">
    <property type="entry name" value="CCDC57"/>
</dbReference>
<gene>
    <name evidence="3" type="ORF">H4Q32_016396</name>
</gene>
<name>A0ABQ8M6L1_LABRO</name>
<protein>
    <submittedName>
        <fullName evidence="3">Coiled-coil domain-containing protein 57</fullName>
    </submittedName>
</protein>
<accession>A0ABQ8M6L1</accession>
<keyword evidence="1" id="KW-0175">Coiled coil</keyword>
<feature type="coiled-coil region" evidence="1">
    <location>
        <begin position="4"/>
        <end position="116"/>
    </location>
</feature>
<sequence length="993" mass="114477">MQEAVDLEAQLACKEREWKELQTLRIRQLETALNEATSELSTQRERFLRLRDDFKYNLRVLEERDRELERYDALAVRAQTEESARREEVSELRIEIAKLQDALEEQRKATEDVEVQYQKRGVEHRVKLEKVQRFKNSGGENETLRRDLQRKIRESDGELALQKQEMVADFDSEMRKREHEFHLKLDEMNSVVLSHELKLLSKELEVHAKAHSQATEALQASEELYQQAQKEIQRRDWDLKNTTAMKDSRIKELEVKLKQMEKICKKEQEAYNRKHAELERRSREKEDALGLMREAHAREHQEERGKTSELQAQLDRMILEQERREKGHMDDLQHRDQQIQELRVQLETTRSGWDTYITQVSKENVAKDTELLSAGEREAKVRAELERCKEDIERYKQQVSSGLQREQALEQKRVQLELDWERRCEEVRSEHYLRSEELIQSLTQARDQITAELKEKERELQETVTLLKSVTIERDQALHGTKPALTGNQASAVDSSSFPSEEIRRLQQQNSTLRAVVTEMRKEMENLSQHMPIAQNPTTNPELSTAGATDYSQALEKEIQELKAKCRDLEERLEESSKTLNTTSIPALAFPVSPDNAYLQNHIRSLNETIGGLRVEKVASAAALKKQEVRLAHLESAVEQLTQQCHSKHMENESLRLELANHKRAAEAEEARLKQRVAATELELNEVRREAEEYQKGSLIHNLETVSALKVDLASRREPIVLNQSEMVKQLQEENLSLRQQLLLLQSSARGGAVGDVATLQSKLKQAARLISSLSQDKRQLIEMGNRLRAQLIEAGLEVPRHSKVILKPSDPEHGLMEKDASQSEHGLQAKSRLSTLEQLQYQLTTQELQYAQRDQYKKMPIIVRPQFSESERSEKRKTANPWGPAIRVQLPGSSHFLLSSMGTDDSLQDVWKMLDRGLSSSAFSTSDSEDKGRAATANRGHPNIIHPPAPPVSVEGTKASLQEKKKQSHTTFAKKTRPTGNNSKIRNYNIKD</sequence>
<keyword evidence="4" id="KW-1185">Reference proteome</keyword>
<comment type="caution">
    <text evidence="3">The sequence shown here is derived from an EMBL/GenBank/DDBJ whole genome shotgun (WGS) entry which is preliminary data.</text>
</comment>
<proteinExistence type="predicted"/>
<dbReference type="EMBL" id="JACTAM010000012">
    <property type="protein sequence ID" value="KAI2658349.1"/>
    <property type="molecule type" value="Genomic_DNA"/>
</dbReference>
<dbReference type="PANTHER" id="PTHR46725">
    <property type="entry name" value="COILED-COIL DOMAIN-CONTAINING PROTEIN 57"/>
    <property type="match status" value="1"/>
</dbReference>
<evidence type="ECO:0000256" key="1">
    <source>
        <dbReference type="SAM" id="Coils"/>
    </source>
</evidence>
<dbReference type="PANTHER" id="PTHR46725:SF1">
    <property type="entry name" value="COILED-COIL DOMAIN-CONTAINING PROTEIN 57"/>
    <property type="match status" value="1"/>
</dbReference>
<feature type="coiled-coil region" evidence="1">
    <location>
        <begin position="721"/>
        <end position="784"/>
    </location>
</feature>
<evidence type="ECO:0000313" key="3">
    <source>
        <dbReference type="EMBL" id="KAI2658349.1"/>
    </source>
</evidence>
<feature type="coiled-coil region" evidence="1">
    <location>
        <begin position="439"/>
        <end position="473"/>
    </location>
</feature>
<organism evidence="3 4">
    <name type="scientific">Labeo rohita</name>
    <name type="common">Indian major carp</name>
    <name type="synonym">Cyprinus rohita</name>
    <dbReference type="NCBI Taxonomy" id="84645"/>
    <lineage>
        <taxon>Eukaryota</taxon>
        <taxon>Metazoa</taxon>
        <taxon>Chordata</taxon>
        <taxon>Craniata</taxon>
        <taxon>Vertebrata</taxon>
        <taxon>Euteleostomi</taxon>
        <taxon>Actinopterygii</taxon>
        <taxon>Neopterygii</taxon>
        <taxon>Teleostei</taxon>
        <taxon>Ostariophysi</taxon>
        <taxon>Cypriniformes</taxon>
        <taxon>Cyprinidae</taxon>
        <taxon>Labeoninae</taxon>
        <taxon>Labeonini</taxon>
        <taxon>Labeo</taxon>
    </lineage>
</organism>